<dbReference type="RefSeq" id="WP_092875704.1">
    <property type="nucleotide sequence ID" value="NZ_FOVC01000002.1"/>
</dbReference>
<accession>A0A1I4W4X3</accession>
<keyword evidence="3" id="KW-1185">Reference proteome</keyword>
<dbReference type="STRING" id="1367852.SAMN05216516_102284"/>
<dbReference type="EMBL" id="FOVC01000002">
    <property type="protein sequence ID" value="SFN08427.1"/>
    <property type="molecule type" value="Genomic_DNA"/>
</dbReference>
<feature type="domain" description="Transglycosylase SLT" evidence="1">
    <location>
        <begin position="13"/>
        <end position="123"/>
    </location>
</feature>
<protein>
    <submittedName>
        <fullName evidence="2">Transglycosylase SLT domain-containing protein</fullName>
    </submittedName>
</protein>
<name>A0A1I4W4X3_9GAMM</name>
<dbReference type="Pfam" id="PF01464">
    <property type="entry name" value="SLT"/>
    <property type="match status" value="1"/>
</dbReference>
<gene>
    <name evidence="2" type="ORF">SAMN05216516_102284</name>
</gene>
<dbReference type="OrthoDB" id="9808681at2"/>
<reference evidence="3" key="1">
    <citation type="submission" date="2016-10" db="EMBL/GenBank/DDBJ databases">
        <authorList>
            <person name="Varghese N."/>
            <person name="Submissions S."/>
        </authorList>
    </citation>
    <scope>NUCLEOTIDE SEQUENCE [LARGE SCALE GENOMIC DNA]</scope>
    <source>
        <strain evidence="3">N6PO6</strain>
    </source>
</reference>
<evidence type="ECO:0000313" key="2">
    <source>
        <dbReference type="EMBL" id="SFN08427.1"/>
    </source>
</evidence>
<dbReference type="SUPFAM" id="SSF53955">
    <property type="entry name" value="Lysozyme-like"/>
    <property type="match status" value="1"/>
</dbReference>
<dbReference type="CDD" id="cd13400">
    <property type="entry name" value="LT_IagB-like"/>
    <property type="match status" value="1"/>
</dbReference>
<dbReference type="InterPro" id="IPR008258">
    <property type="entry name" value="Transglycosylase_SLT_dom_1"/>
</dbReference>
<dbReference type="InterPro" id="IPR023346">
    <property type="entry name" value="Lysozyme-like_dom_sf"/>
</dbReference>
<dbReference type="Proteomes" id="UP000242222">
    <property type="component" value="Unassembled WGS sequence"/>
</dbReference>
<proteinExistence type="predicted"/>
<sequence length="140" mass="15674">MPSLASTLLTYCLINASHINHVPPDIVASILDIEGGKKGSITINNNGSEDLGPMQINNKVWLNIVSRALFKGDRVKAYHALLFDPCMNIEIGTWILSINYKNNKGNIWKAVGEYHSRNSQLAKDYIRKVQNIHSKLFPDV</sequence>
<evidence type="ECO:0000313" key="3">
    <source>
        <dbReference type="Proteomes" id="UP000242222"/>
    </source>
</evidence>
<dbReference type="Gene3D" id="1.10.530.10">
    <property type="match status" value="1"/>
</dbReference>
<dbReference type="AlphaFoldDB" id="A0A1I4W4X3"/>
<organism evidence="2 3">
    <name type="scientific">Izhakiella capsodis</name>
    <dbReference type="NCBI Taxonomy" id="1367852"/>
    <lineage>
        <taxon>Bacteria</taxon>
        <taxon>Pseudomonadati</taxon>
        <taxon>Pseudomonadota</taxon>
        <taxon>Gammaproteobacteria</taxon>
        <taxon>Enterobacterales</taxon>
        <taxon>Erwiniaceae</taxon>
        <taxon>Izhakiella</taxon>
    </lineage>
</organism>
<evidence type="ECO:0000259" key="1">
    <source>
        <dbReference type="Pfam" id="PF01464"/>
    </source>
</evidence>